<evidence type="ECO:0000256" key="6">
    <source>
        <dbReference type="PROSITE-ProRule" id="PRU10141"/>
    </source>
</evidence>
<dbReference type="PANTHER" id="PTHR48016:SF56">
    <property type="entry name" value="MAPKK KINASE"/>
    <property type="match status" value="1"/>
</dbReference>
<dbReference type="Gene3D" id="1.10.150.50">
    <property type="entry name" value="Transcription Factor, Ets-1"/>
    <property type="match status" value="1"/>
</dbReference>
<dbReference type="GO" id="GO:0005524">
    <property type="term" value="F:ATP binding"/>
    <property type="evidence" value="ECO:0007669"/>
    <property type="project" value="UniProtKB-UniRule"/>
</dbReference>
<comment type="similarity">
    <text evidence="1">Belongs to the protein kinase superfamily. STE Ser/Thr protein kinase family. MAP kinase kinase kinase subfamily.</text>
</comment>
<dbReference type="PROSITE" id="PS00108">
    <property type="entry name" value="PROTEIN_KINASE_ST"/>
    <property type="match status" value="1"/>
</dbReference>
<feature type="region of interest" description="Disordered" evidence="7">
    <location>
        <begin position="622"/>
        <end position="648"/>
    </location>
</feature>
<dbReference type="Pfam" id="PF00069">
    <property type="entry name" value="Pkinase"/>
    <property type="match status" value="1"/>
</dbReference>
<reference evidence="10 11" key="1">
    <citation type="submission" date="2014-09" db="EMBL/GenBank/DDBJ databases">
        <authorList>
            <person name="Magalhaes I.L.F."/>
            <person name="Oliveira U."/>
            <person name="Santos F.R."/>
            <person name="Vidigal T.H.D.A."/>
            <person name="Brescovit A.D."/>
            <person name="Santos A.J."/>
        </authorList>
    </citation>
    <scope>NUCLEOTIDE SEQUENCE [LARGE SCALE GENOMIC DNA]</scope>
</reference>
<dbReference type="SMART" id="SM00454">
    <property type="entry name" value="SAM"/>
    <property type="match status" value="1"/>
</dbReference>
<feature type="compositionally biased region" description="Polar residues" evidence="7">
    <location>
        <begin position="834"/>
        <end position="845"/>
    </location>
</feature>
<dbReference type="Pfam" id="PF07647">
    <property type="entry name" value="SAM_2"/>
    <property type="match status" value="1"/>
</dbReference>
<dbReference type="Pfam" id="PF14847">
    <property type="entry name" value="Ras_bdg_2"/>
    <property type="match status" value="1"/>
</dbReference>
<evidence type="ECO:0000256" key="4">
    <source>
        <dbReference type="ARBA" id="ARBA00022777"/>
    </source>
</evidence>
<feature type="domain" description="Protein kinase" evidence="8">
    <location>
        <begin position="1023"/>
        <end position="1287"/>
    </location>
</feature>
<feature type="compositionally biased region" description="Polar residues" evidence="7">
    <location>
        <begin position="1295"/>
        <end position="1304"/>
    </location>
</feature>
<dbReference type="Proteomes" id="UP000054845">
    <property type="component" value="Unassembled WGS sequence"/>
</dbReference>
<feature type="binding site" evidence="6">
    <location>
        <position position="1052"/>
    </location>
    <ligand>
        <name>ATP</name>
        <dbReference type="ChEBI" id="CHEBI:30616"/>
    </ligand>
</feature>
<feature type="region of interest" description="Disordered" evidence="7">
    <location>
        <begin position="185"/>
        <end position="266"/>
    </location>
</feature>
<keyword evidence="11" id="KW-1185">Reference proteome</keyword>
<feature type="compositionally biased region" description="Polar residues" evidence="7">
    <location>
        <begin position="242"/>
        <end position="255"/>
    </location>
</feature>
<accession>A0A0P1BKV7</accession>
<feature type="compositionally biased region" description="Acidic residues" evidence="7">
    <location>
        <begin position="978"/>
        <end position="1008"/>
    </location>
</feature>
<dbReference type="Gene3D" id="3.10.20.90">
    <property type="entry name" value="Phosphatidylinositol 3-kinase Catalytic Subunit, Chain A, domain 1"/>
    <property type="match status" value="1"/>
</dbReference>
<feature type="compositionally biased region" description="Acidic residues" evidence="7">
    <location>
        <begin position="917"/>
        <end position="930"/>
    </location>
</feature>
<dbReference type="STRING" id="401625.A0A0P1BKV7"/>
<dbReference type="GO" id="GO:0004709">
    <property type="term" value="F:MAP kinase kinase kinase activity"/>
    <property type="evidence" value="ECO:0007669"/>
    <property type="project" value="UniProtKB-ARBA"/>
</dbReference>
<evidence type="ECO:0000313" key="11">
    <source>
        <dbReference type="Proteomes" id="UP000054845"/>
    </source>
</evidence>
<keyword evidence="3 6" id="KW-0547">Nucleotide-binding</keyword>
<dbReference type="PANTHER" id="PTHR48016">
    <property type="entry name" value="MAP KINASE KINASE KINASE SSK2-RELATED-RELATED"/>
    <property type="match status" value="1"/>
</dbReference>
<dbReference type="FunFam" id="3.30.200.20:FF:000387">
    <property type="entry name" value="Serine/threonine-protein kinase STE11"/>
    <property type="match status" value="1"/>
</dbReference>
<evidence type="ECO:0000256" key="3">
    <source>
        <dbReference type="ARBA" id="ARBA00022741"/>
    </source>
</evidence>
<dbReference type="InterPro" id="IPR011009">
    <property type="entry name" value="Kinase-like_dom_sf"/>
</dbReference>
<feature type="region of interest" description="Disordered" evidence="7">
    <location>
        <begin position="306"/>
        <end position="346"/>
    </location>
</feature>
<dbReference type="CDD" id="cd09534">
    <property type="entry name" value="SAM_Ste11_fungal"/>
    <property type="match status" value="1"/>
</dbReference>
<dbReference type="InterPro" id="IPR001660">
    <property type="entry name" value="SAM"/>
</dbReference>
<dbReference type="Gene3D" id="1.10.510.10">
    <property type="entry name" value="Transferase(Phosphotransferase) domain 1"/>
    <property type="match status" value="1"/>
</dbReference>
<dbReference type="InterPro" id="IPR008271">
    <property type="entry name" value="Ser/Thr_kinase_AS"/>
</dbReference>
<dbReference type="SUPFAM" id="SSF56112">
    <property type="entry name" value="Protein kinase-like (PK-like)"/>
    <property type="match status" value="1"/>
</dbReference>
<keyword evidence="2" id="KW-0808">Transferase</keyword>
<dbReference type="PROSITE" id="PS00107">
    <property type="entry name" value="PROTEIN_KINASE_ATP"/>
    <property type="match status" value="1"/>
</dbReference>
<dbReference type="EMBL" id="CCYA01000254">
    <property type="protein sequence ID" value="CEH17031.1"/>
    <property type="molecule type" value="Genomic_DNA"/>
</dbReference>
<feature type="compositionally biased region" description="Polar residues" evidence="7">
    <location>
        <begin position="359"/>
        <end position="369"/>
    </location>
</feature>
<dbReference type="InterPro" id="IPR050538">
    <property type="entry name" value="MAP_kinase_kinase_kinase"/>
</dbReference>
<feature type="compositionally biased region" description="Polar residues" evidence="7">
    <location>
        <begin position="377"/>
        <end position="389"/>
    </location>
</feature>
<dbReference type="InterPro" id="IPR000719">
    <property type="entry name" value="Prot_kinase_dom"/>
</dbReference>
<evidence type="ECO:0000259" key="8">
    <source>
        <dbReference type="PROSITE" id="PS50011"/>
    </source>
</evidence>
<dbReference type="FunFam" id="1.10.510.10:FF:000334">
    <property type="entry name" value="Serine/threonine-protein kinase STE11"/>
    <property type="match status" value="1"/>
</dbReference>
<name>A0A0P1BKV7_9BASI</name>
<keyword evidence="4 10" id="KW-0418">Kinase</keyword>
<dbReference type="SMART" id="SM00220">
    <property type="entry name" value="S_TKc"/>
    <property type="match status" value="1"/>
</dbReference>
<feature type="compositionally biased region" description="Low complexity" evidence="7">
    <location>
        <begin position="957"/>
        <end position="970"/>
    </location>
</feature>
<feature type="region of interest" description="Disordered" evidence="7">
    <location>
        <begin position="890"/>
        <end position="1013"/>
    </location>
</feature>
<feature type="region of interest" description="Disordered" evidence="7">
    <location>
        <begin position="1295"/>
        <end position="1360"/>
    </location>
</feature>
<dbReference type="InterPro" id="IPR017441">
    <property type="entry name" value="Protein_kinase_ATP_BS"/>
</dbReference>
<evidence type="ECO:0000259" key="9">
    <source>
        <dbReference type="PROSITE" id="PS50105"/>
    </source>
</evidence>
<proteinExistence type="inferred from homology"/>
<keyword evidence="5 6" id="KW-0067">ATP-binding</keyword>
<organism evidence="10 11">
    <name type="scientific">Ceraceosorus bombacis</name>
    <dbReference type="NCBI Taxonomy" id="401625"/>
    <lineage>
        <taxon>Eukaryota</taxon>
        <taxon>Fungi</taxon>
        <taxon>Dikarya</taxon>
        <taxon>Basidiomycota</taxon>
        <taxon>Ustilaginomycotina</taxon>
        <taxon>Exobasidiomycetes</taxon>
        <taxon>Ceraceosorales</taxon>
        <taxon>Ceraceosoraceae</taxon>
        <taxon>Ceraceosorus</taxon>
    </lineage>
</organism>
<evidence type="ECO:0000313" key="10">
    <source>
        <dbReference type="EMBL" id="CEH17031.1"/>
    </source>
</evidence>
<feature type="region of interest" description="Disordered" evidence="7">
    <location>
        <begin position="358"/>
        <end position="389"/>
    </location>
</feature>
<evidence type="ECO:0000256" key="1">
    <source>
        <dbReference type="ARBA" id="ARBA00006529"/>
    </source>
</evidence>
<feature type="compositionally biased region" description="Low complexity" evidence="7">
    <location>
        <begin position="1307"/>
        <end position="1328"/>
    </location>
</feature>
<dbReference type="InterPro" id="IPR013761">
    <property type="entry name" value="SAM/pointed_sf"/>
</dbReference>
<dbReference type="OrthoDB" id="266718at2759"/>
<feature type="region of interest" description="Disordered" evidence="7">
    <location>
        <begin position="691"/>
        <end position="856"/>
    </location>
</feature>
<feature type="compositionally biased region" description="Low complexity" evidence="7">
    <location>
        <begin position="1336"/>
        <end position="1353"/>
    </location>
</feature>
<dbReference type="PROSITE" id="PS50011">
    <property type="entry name" value="PROTEIN_KINASE_DOM"/>
    <property type="match status" value="1"/>
</dbReference>
<sequence>MSAGTPTSPGFPLGYASGSSAAAASMVASSPRAAAAVAAASLASRPGSNIGSRPGTPSSAGLANMGSMGGISVDEVRKWTQAEVATWLHSLRLGAHATTFAKHDILGSVLLDVDQGSLKEMGITAVGDRIRVFTAIKNLRKRCAETAAMNTLSRVAPPPRAVNATDSEMEYLHDVSTHSTVHDYDAAGLGGRRSQHVRPPPLHLSQSSAQDMPITPTAPSPSGSLSNGQGLGLKEMRGLAQQAGQGRTLNGSIVSRSPVGLHKPLPDVRDESLLGHRKMSSNGGVAGLLGAQNPRAAYGYGPSGGMRPSTATGSSYAASAGARAGHGLTSGSSSSPTSATFGVSRPSTADAVRIHHGSAASNLANNPLTPITEMSRDSPTTPLYSATSAASANRSERGYAVGHGPFAASASGRPITPRVADASSAASNTSYAAQASLEDLKRQIIKFIGEDGTTRTVNVSDCRDAYDVLARVLKKFGKSVVGNSYTPTAGQTLSAEDHEYDDGETWGIFATSGEGKTKSLTDNELLAICHAPQPHDPLRERGLTLRRLGPKHDHGGKGTASAPRRNKLESFFGERMPGHAGGNPGESDHMEAHTYVPPTGKKVNRASTVSIMSGLGVVAKGSKPPTAWGATPPLPGRPELPNRSPTSVIPRKARNFFGQRPPSELISSHLTDYFPQAEKRVLERTARRSIYGRPSASVRSKRDSTWSFTADADAPPLPGKESFESRHNPPSIYIGTPEDSDDGHTSSSASQHQPPPAPKQASKPPTLPPVIGRSSLDDWSKSLQTVGSPVEESPPTLTPLPKAGRPLSQRRASGESSRSSRKSLATQLRAARGISSSGTSNLSGQDRSDAASMLTVDEITQQVEDRRASMHLAGAGGGWVVDEDGVPIPVRNAGRKAGSIIGSTRPQSTLSVSVSGEDAEDADEAGEEEQASGPGRSSSRMSVPGEETDHHAGDPMAVTRSATSRASSVSELQHDMADDGEEDEEVSEDEMVDEEDEDLSGEEEDEEQGIFHSAVPGKDPIKWIKGALIGAGSFGNVFLGMNAKNGLLMAVKQVELPSGDSKTDQRKKSMLEALEREIELLKTMQHENIVQYLDSSADSTHLNIFLEYVPGGSVVALLRNYGAFEELLVRNFVRQILQGLSYLHAREIVHRDIKGANILVDNKSCVKISDFGISKKVESDLLVSARAHRPSLQGSVFWMAPEVVKQTSYTRKADIWSLGCLVVEMISGTHPWANLNQMQALFKIGSFAKPTLPDDVSQDCINFLNATFELDHNKRPSADELLQHPFIVGEYTGPANASGSSADDPNSAGSVKAASSGATTVSGATGAGNTVKAKKQSAAAARRARDAVQAPVQDSADTFS</sequence>
<feature type="compositionally biased region" description="Polar residues" evidence="7">
    <location>
        <begin position="901"/>
        <end position="914"/>
    </location>
</feature>
<dbReference type="SUPFAM" id="SSF47769">
    <property type="entry name" value="SAM/Pointed domain"/>
    <property type="match status" value="1"/>
</dbReference>
<dbReference type="SMART" id="SM01304">
    <property type="entry name" value="Ras_bdg_2"/>
    <property type="match status" value="1"/>
</dbReference>
<dbReference type="PROSITE" id="PS50105">
    <property type="entry name" value="SAM_DOMAIN"/>
    <property type="match status" value="1"/>
</dbReference>
<protein>
    <submittedName>
        <fullName evidence="10">Ste ste11 protein kinase</fullName>
    </submittedName>
</protein>
<feature type="compositionally biased region" description="Low complexity" evidence="7">
    <location>
        <begin position="309"/>
        <end position="344"/>
    </location>
</feature>
<evidence type="ECO:0000256" key="5">
    <source>
        <dbReference type="ARBA" id="ARBA00022840"/>
    </source>
</evidence>
<dbReference type="InterPro" id="IPR029458">
    <property type="entry name" value="Ras-bd_By2"/>
</dbReference>
<evidence type="ECO:0000256" key="2">
    <source>
        <dbReference type="ARBA" id="ARBA00022679"/>
    </source>
</evidence>
<feature type="domain" description="SAM" evidence="9">
    <location>
        <begin position="79"/>
        <end position="142"/>
    </location>
</feature>
<evidence type="ECO:0000256" key="7">
    <source>
        <dbReference type="SAM" id="MobiDB-lite"/>
    </source>
</evidence>